<dbReference type="EMBL" id="CP147404">
    <property type="protein sequence ID" value="WXB91913.1"/>
    <property type="molecule type" value="Genomic_DNA"/>
</dbReference>
<proteinExistence type="predicted"/>
<feature type="compositionally biased region" description="Low complexity" evidence="1">
    <location>
        <begin position="59"/>
        <end position="78"/>
    </location>
</feature>
<evidence type="ECO:0000313" key="4">
    <source>
        <dbReference type="Proteomes" id="UP001387364"/>
    </source>
</evidence>
<dbReference type="RefSeq" id="WP_338749878.1">
    <property type="nucleotide sequence ID" value="NZ_CP147404.1"/>
</dbReference>
<sequence>MKKKVAILMPILTFSIATSSLAHPGNTDGNGGHYCRTNCAKWGLADGEYHYHNGGGGSSNDSSSNGGGSSSSPSNEPSPAEIAAQKEATDRANGEKEGYDSGYADGYAAASKSAQGSGTDSYNEGYKTEYEKGYTEGEEKLKAEKITAQKEGSALGQKTDTLSVPDKYIENAALKDAFTAAFNKAVKDRDEVAIAKYTDMGYEDGLQDMRQTLDNMKESYHQAYEDGFKKGLAEFKNKYVQQGYNAAFTTLKYQAPNIDDEKYIAWYKEGFESNKEVLKIQEAAFELGNSGEEYALPEKYEHAEVVFKHYYDKGLEQHEKESAQAAAGLGFIGLAWFARRFYVAKKSIG</sequence>
<dbReference type="NCBIfam" id="NF033223">
    <property type="entry name" value="YHYH_alt"/>
    <property type="match status" value="1"/>
</dbReference>
<evidence type="ECO:0000313" key="3">
    <source>
        <dbReference type="EMBL" id="WXB91913.1"/>
    </source>
</evidence>
<feature type="compositionally biased region" description="Basic and acidic residues" evidence="1">
    <location>
        <begin position="87"/>
        <end position="99"/>
    </location>
</feature>
<feature type="region of interest" description="Disordered" evidence="1">
    <location>
        <begin position="54"/>
        <end position="100"/>
    </location>
</feature>
<name>A0ABZ2N2H6_9BACI</name>
<evidence type="ECO:0000256" key="1">
    <source>
        <dbReference type="SAM" id="MobiDB-lite"/>
    </source>
</evidence>
<protein>
    <submittedName>
        <fullName evidence="3">YHYH domain-containing protein</fullName>
    </submittedName>
</protein>
<accession>A0ABZ2N2H6</accession>
<keyword evidence="2" id="KW-0732">Signal</keyword>
<organism evidence="3 4">
    <name type="scientific">Bacillus kandeliae</name>
    <dbReference type="NCBI Taxonomy" id="3129297"/>
    <lineage>
        <taxon>Bacteria</taxon>
        <taxon>Bacillati</taxon>
        <taxon>Bacillota</taxon>
        <taxon>Bacilli</taxon>
        <taxon>Bacillales</taxon>
        <taxon>Bacillaceae</taxon>
        <taxon>Bacillus</taxon>
    </lineage>
</organism>
<keyword evidence="4" id="KW-1185">Reference proteome</keyword>
<dbReference type="InterPro" id="IPR047773">
    <property type="entry name" value="YHYH_dom_bact"/>
</dbReference>
<dbReference type="Proteomes" id="UP001387364">
    <property type="component" value="Chromosome"/>
</dbReference>
<feature type="chain" id="PRO_5045545783" evidence="2">
    <location>
        <begin position="23"/>
        <end position="349"/>
    </location>
</feature>
<reference evidence="3 4" key="1">
    <citation type="submission" date="2024-02" db="EMBL/GenBank/DDBJ databases">
        <title>Seven novel Bacillus-like species.</title>
        <authorList>
            <person name="Liu G."/>
        </authorList>
    </citation>
    <scope>NUCLEOTIDE SEQUENCE [LARGE SCALE GENOMIC DNA]</scope>
    <source>
        <strain evidence="3 4">FJAT-52991</strain>
    </source>
</reference>
<gene>
    <name evidence="3" type="ORF">WDJ61_11620</name>
</gene>
<evidence type="ECO:0000256" key="2">
    <source>
        <dbReference type="SAM" id="SignalP"/>
    </source>
</evidence>
<feature type="signal peptide" evidence="2">
    <location>
        <begin position="1"/>
        <end position="22"/>
    </location>
</feature>